<dbReference type="Pfam" id="PF01510">
    <property type="entry name" value="Amidase_2"/>
    <property type="match status" value="1"/>
</dbReference>
<organism evidence="14 15">
    <name type="scientific">Bacillus phage vB_BcoS-136</name>
    <dbReference type="NCBI Taxonomy" id="2419619"/>
    <lineage>
        <taxon>Viruses</taxon>
        <taxon>Duplodnaviria</taxon>
        <taxon>Heunggongvirae</taxon>
        <taxon>Uroviricota</taxon>
        <taxon>Caudoviricetes</taxon>
        <taxon>Heleneionescovirinae</taxon>
        <taxon>Kenyattavirus</taxon>
        <taxon>Kenyattavirus kv136</taxon>
    </lineage>
</organism>
<dbReference type="InterPro" id="IPR036505">
    <property type="entry name" value="Amidase/PGRP_sf"/>
</dbReference>
<dbReference type="GO" id="GO:0008233">
    <property type="term" value="F:peptidase activity"/>
    <property type="evidence" value="ECO:0007669"/>
    <property type="project" value="UniProtKB-KW"/>
</dbReference>
<proteinExistence type="inferred from homology"/>
<dbReference type="EMBL" id="MH884508">
    <property type="protein sequence ID" value="AYP68267.1"/>
    <property type="molecule type" value="Genomic_DNA"/>
</dbReference>
<dbReference type="GO" id="GO:0071555">
    <property type="term" value="P:cell wall organization"/>
    <property type="evidence" value="ECO:0007669"/>
    <property type="project" value="UniProtKB-KW"/>
</dbReference>
<evidence type="ECO:0000256" key="1">
    <source>
        <dbReference type="ARBA" id="ARBA00001561"/>
    </source>
</evidence>
<evidence type="ECO:0000256" key="12">
    <source>
        <dbReference type="ARBA" id="ARBA00042615"/>
    </source>
</evidence>
<dbReference type="Proteomes" id="UP000274199">
    <property type="component" value="Segment"/>
</dbReference>
<dbReference type="Gene3D" id="3.30.70.1070">
    <property type="entry name" value="Sporulation related repeat"/>
    <property type="match status" value="1"/>
</dbReference>
<keyword evidence="9 14" id="KW-0378">Hydrolase</keyword>
<evidence type="ECO:0000256" key="10">
    <source>
        <dbReference type="ARBA" id="ARBA00022833"/>
    </source>
</evidence>
<dbReference type="InterPro" id="IPR003646">
    <property type="entry name" value="SH3-like_bac-type"/>
</dbReference>
<dbReference type="InterPro" id="IPR002502">
    <property type="entry name" value="Amidase_domain"/>
</dbReference>
<dbReference type="GO" id="GO:0009254">
    <property type="term" value="P:peptidoglycan turnover"/>
    <property type="evidence" value="ECO:0007669"/>
    <property type="project" value="TreeGrafter"/>
</dbReference>
<dbReference type="GO" id="GO:0008745">
    <property type="term" value="F:N-acetylmuramoyl-L-alanine amidase activity"/>
    <property type="evidence" value="ECO:0007669"/>
    <property type="project" value="UniProtKB-EC"/>
</dbReference>
<evidence type="ECO:0000256" key="6">
    <source>
        <dbReference type="ARBA" id="ARBA00022638"/>
    </source>
</evidence>
<comment type="similarity">
    <text evidence="3">Belongs to the N-acetylmuramoyl-L-alanine amidase 2 family.</text>
</comment>
<comment type="catalytic activity">
    <reaction evidence="1">
        <text>Hydrolyzes the link between N-acetylmuramoyl residues and L-amino acid residues in certain cell-wall glycopeptides.</text>
        <dbReference type="EC" id="3.5.1.28"/>
    </reaction>
</comment>
<dbReference type="RefSeq" id="YP_010681515.1">
    <property type="nucleotide sequence ID" value="NC_071049.1"/>
</dbReference>
<dbReference type="GO" id="GO:0042834">
    <property type="term" value="F:peptidoglycan binding"/>
    <property type="evidence" value="ECO:0007669"/>
    <property type="project" value="InterPro"/>
</dbReference>
<dbReference type="PANTHER" id="PTHR30417">
    <property type="entry name" value="N-ACETYLMURAMOYL-L-ALANINE AMIDASE AMID"/>
    <property type="match status" value="1"/>
</dbReference>
<dbReference type="Pfam" id="PF05036">
    <property type="entry name" value="SPOR"/>
    <property type="match status" value="1"/>
</dbReference>
<dbReference type="GO" id="GO:0042742">
    <property type="term" value="P:defense response to bacterium"/>
    <property type="evidence" value="ECO:0007669"/>
    <property type="project" value="UniProtKB-KW"/>
</dbReference>
<evidence type="ECO:0000256" key="11">
    <source>
        <dbReference type="ARBA" id="ARBA00023316"/>
    </source>
</evidence>
<reference evidence="14 15" key="1">
    <citation type="submission" date="2018-09" db="EMBL/GenBank/DDBJ databases">
        <title>Comparative Genomic Analysis of Eight Novel Haloalkaliphilic Bacteriophages from Lake Elmenteita, Kenya.</title>
        <authorList>
            <person name="Akhwale J.K."/>
        </authorList>
    </citation>
    <scope>NUCLEOTIDE SEQUENCE [LARGE SCALE GENOMIC DNA]</scope>
</reference>
<dbReference type="Gene3D" id="2.30.30.40">
    <property type="entry name" value="SH3 Domains"/>
    <property type="match status" value="2"/>
</dbReference>
<dbReference type="InterPro" id="IPR007730">
    <property type="entry name" value="SPOR-like_dom"/>
</dbReference>
<dbReference type="InterPro" id="IPR051206">
    <property type="entry name" value="NAMLAA_amidase_2"/>
</dbReference>
<dbReference type="PROSITE" id="PS51724">
    <property type="entry name" value="SPOR"/>
    <property type="match status" value="1"/>
</dbReference>
<dbReference type="CDD" id="cd06583">
    <property type="entry name" value="PGRP"/>
    <property type="match status" value="1"/>
</dbReference>
<accession>A0A3G3BVI7</accession>
<sequence>MAWKNQYITPNKFSRPQHKLIGVRKIVVHYTANHGAGADNHYRYFNSLKDRYASAHIFVDRKEALCIIPLDEVAYHANDGGKSLISQLVATTSYYKNGNANLTSIGVEMCMESNGTIHADTIKRTEDVVAELCKRFKLNPLNDVVRHYDVTRKNCPAPWVSNSSLFTGFKTRVNNKLNPPKTSQPSQPTTGFVSVGELGVATVKVHTLNVRSQSNINGRIVREVKNGNKLPVYEIKNGWYRIGVNEWISNSGNAYANYSAHKKGSRIGTAVVNASVLNVRTTSNANGSIVGQVNKGDKLEVFQVRDNWLRIGVNAWVSNVGNSYTTYTPNLAPKPTATKPKVDESIFYRVVVGSFKDKKQAEDRVKVLKSKKVDSFVLPFVDGKTTFYRVIAGSFNDRANAEQTITNLKKLGFESFIAVYKK</sequence>
<dbReference type="PANTHER" id="PTHR30417:SF1">
    <property type="entry name" value="N-ACETYLMURAMOYL-L-ALANINE AMIDASE AMID"/>
    <property type="match status" value="1"/>
</dbReference>
<dbReference type="InterPro" id="IPR036680">
    <property type="entry name" value="SPOR-like_sf"/>
</dbReference>
<dbReference type="Pfam" id="PF08239">
    <property type="entry name" value="SH3_3"/>
    <property type="match status" value="2"/>
</dbReference>
<keyword evidence="7" id="KW-0645">Protease</keyword>
<keyword evidence="10" id="KW-0862">Zinc</keyword>
<evidence type="ECO:0000259" key="13">
    <source>
        <dbReference type="PROSITE" id="PS51724"/>
    </source>
</evidence>
<protein>
    <recommendedName>
        <fullName evidence="12">N-acetylmuramoyl-L-alanine amidase</fullName>
        <ecNumber evidence="4">3.5.1.28</ecNumber>
    </recommendedName>
    <alternativeName>
        <fullName evidence="12">N-acetylmuramoyl-L-alanine amidase</fullName>
    </alternativeName>
</protein>
<dbReference type="SUPFAM" id="SSF55846">
    <property type="entry name" value="N-acetylmuramoyl-L-alanine amidase-like"/>
    <property type="match status" value="1"/>
</dbReference>
<evidence type="ECO:0000256" key="2">
    <source>
        <dbReference type="ARBA" id="ARBA00001947"/>
    </source>
</evidence>
<feature type="domain" description="SPOR" evidence="13">
    <location>
        <begin position="342"/>
        <end position="420"/>
    </location>
</feature>
<gene>
    <name evidence="14" type="primary">cwlH</name>
    <name evidence="14" type="ORF">vBBcoS136_00153</name>
</gene>
<dbReference type="GeneID" id="77958106"/>
<dbReference type="EC" id="3.5.1.28" evidence="4"/>
<dbReference type="GO" id="GO:0001897">
    <property type="term" value="P:symbiont-mediated cytolysis of host cell"/>
    <property type="evidence" value="ECO:0007669"/>
    <property type="project" value="UniProtKB-ARBA"/>
</dbReference>
<evidence type="ECO:0000256" key="8">
    <source>
        <dbReference type="ARBA" id="ARBA00022723"/>
    </source>
</evidence>
<keyword evidence="8" id="KW-0479">Metal-binding</keyword>
<evidence type="ECO:0000256" key="5">
    <source>
        <dbReference type="ARBA" id="ARBA00022529"/>
    </source>
</evidence>
<evidence type="ECO:0000313" key="14">
    <source>
        <dbReference type="EMBL" id="AYP68267.1"/>
    </source>
</evidence>
<dbReference type="SUPFAM" id="SSF110997">
    <property type="entry name" value="Sporulation related repeat"/>
    <property type="match status" value="1"/>
</dbReference>
<dbReference type="GO" id="GO:0006508">
    <property type="term" value="P:proteolysis"/>
    <property type="evidence" value="ECO:0007669"/>
    <property type="project" value="UniProtKB-KW"/>
</dbReference>
<dbReference type="SMART" id="SM00287">
    <property type="entry name" value="SH3b"/>
    <property type="match status" value="2"/>
</dbReference>
<keyword evidence="11" id="KW-0961">Cell wall biogenesis/degradation</keyword>
<name>A0A3G3BVI7_9CAUD</name>
<dbReference type="KEGG" id="vg:77958106"/>
<evidence type="ECO:0000313" key="15">
    <source>
        <dbReference type="Proteomes" id="UP000274199"/>
    </source>
</evidence>
<dbReference type="GO" id="GO:0009253">
    <property type="term" value="P:peptidoglycan catabolic process"/>
    <property type="evidence" value="ECO:0007669"/>
    <property type="project" value="InterPro"/>
</dbReference>
<dbReference type="Gene3D" id="3.40.80.10">
    <property type="entry name" value="Peptidoglycan recognition protein-like"/>
    <property type="match status" value="1"/>
</dbReference>
<keyword evidence="5" id="KW-0929">Antimicrobial</keyword>
<dbReference type="GO" id="GO:0046872">
    <property type="term" value="F:metal ion binding"/>
    <property type="evidence" value="ECO:0007669"/>
    <property type="project" value="UniProtKB-KW"/>
</dbReference>
<evidence type="ECO:0000256" key="3">
    <source>
        <dbReference type="ARBA" id="ARBA00007553"/>
    </source>
</evidence>
<keyword evidence="6" id="KW-0081">Bacteriolytic enzyme</keyword>
<dbReference type="SMART" id="SM00644">
    <property type="entry name" value="Ami_2"/>
    <property type="match status" value="1"/>
</dbReference>
<evidence type="ECO:0000256" key="9">
    <source>
        <dbReference type="ARBA" id="ARBA00022801"/>
    </source>
</evidence>
<comment type="cofactor">
    <cofactor evidence="2">
        <name>Zn(2+)</name>
        <dbReference type="ChEBI" id="CHEBI:29105"/>
    </cofactor>
</comment>
<evidence type="ECO:0000256" key="4">
    <source>
        <dbReference type="ARBA" id="ARBA00011901"/>
    </source>
</evidence>
<evidence type="ECO:0000256" key="7">
    <source>
        <dbReference type="ARBA" id="ARBA00022670"/>
    </source>
</evidence>
<keyword evidence="15" id="KW-1185">Reference proteome</keyword>